<protein>
    <submittedName>
        <fullName evidence="1">Uncharacterized protein</fullName>
    </submittedName>
</protein>
<name>A0A0E9QWH6_ANGAN</name>
<proteinExistence type="predicted"/>
<dbReference type="AlphaFoldDB" id="A0A0E9QWH6"/>
<accession>A0A0E9QWH6</accession>
<reference evidence="1" key="2">
    <citation type="journal article" date="2015" name="Fish Shellfish Immunol.">
        <title>Early steps in the European eel (Anguilla anguilla)-Vibrio vulnificus interaction in the gills: Role of the RtxA13 toxin.</title>
        <authorList>
            <person name="Callol A."/>
            <person name="Pajuelo D."/>
            <person name="Ebbesson L."/>
            <person name="Teles M."/>
            <person name="MacKenzie S."/>
            <person name="Amaro C."/>
        </authorList>
    </citation>
    <scope>NUCLEOTIDE SEQUENCE</scope>
</reference>
<sequence>MLSTSQFSVFSSLRKKLICCQCQECRQLRKYHSVLSCPHTRSRQDSQFREDIGFADKRFDFDHLSPSLSLL</sequence>
<evidence type="ECO:0000313" key="1">
    <source>
        <dbReference type="EMBL" id="JAH20600.1"/>
    </source>
</evidence>
<organism evidence="1">
    <name type="scientific">Anguilla anguilla</name>
    <name type="common">European freshwater eel</name>
    <name type="synonym">Muraena anguilla</name>
    <dbReference type="NCBI Taxonomy" id="7936"/>
    <lineage>
        <taxon>Eukaryota</taxon>
        <taxon>Metazoa</taxon>
        <taxon>Chordata</taxon>
        <taxon>Craniata</taxon>
        <taxon>Vertebrata</taxon>
        <taxon>Euteleostomi</taxon>
        <taxon>Actinopterygii</taxon>
        <taxon>Neopterygii</taxon>
        <taxon>Teleostei</taxon>
        <taxon>Anguilliformes</taxon>
        <taxon>Anguillidae</taxon>
        <taxon>Anguilla</taxon>
    </lineage>
</organism>
<reference evidence="1" key="1">
    <citation type="submission" date="2014-11" db="EMBL/GenBank/DDBJ databases">
        <authorList>
            <person name="Amaro Gonzalez C."/>
        </authorList>
    </citation>
    <scope>NUCLEOTIDE SEQUENCE</scope>
</reference>
<dbReference type="EMBL" id="GBXM01087977">
    <property type="protein sequence ID" value="JAH20600.1"/>
    <property type="molecule type" value="Transcribed_RNA"/>
</dbReference>